<dbReference type="InterPro" id="IPR036527">
    <property type="entry name" value="SCP2_sterol-bd_dom_sf"/>
</dbReference>
<keyword evidence="4" id="KW-1185">Reference proteome</keyword>
<dbReference type="Gene3D" id="3.30.1050.10">
    <property type="entry name" value="SCP2 sterol-binding domain"/>
    <property type="match status" value="1"/>
</dbReference>
<evidence type="ECO:0000259" key="1">
    <source>
        <dbReference type="Pfam" id="PF13530"/>
    </source>
</evidence>
<organism evidence="3 4">
    <name type="scientific">Galactobacter caseinivorans</name>
    <dbReference type="NCBI Taxonomy" id="2676123"/>
    <lineage>
        <taxon>Bacteria</taxon>
        <taxon>Bacillati</taxon>
        <taxon>Actinomycetota</taxon>
        <taxon>Actinomycetes</taxon>
        <taxon>Micrococcales</taxon>
        <taxon>Micrococcaceae</taxon>
        <taxon>Galactobacter</taxon>
    </lineage>
</organism>
<evidence type="ECO:0000313" key="3">
    <source>
        <dbReference type="EMBL" id="RKW71038.1"/>
    </source>
</evidence>
<dbReference type="Pfam" id="PF13530">
    <property type="entry name" value="SCP2_2"/>
    <property type="match status" value="1"/>
</dbReference>
<dbReference type="GO" id="GO:0030649">
    <property type="term" value="P:aminoglycoside antibiotic catabolic process"/>
    <property type="evidence" value="ECO:0007669"/>
    <property type="project" value="TreeGrafter"/>
</dbReference>
<accession>A0A496PKM8</accession>
<dbReference type="Pfam" id="PF13527">
    <property type="entry name" value="Acetyltransf_9"/>
    <property type="match status" value="1"/>
</dbReference>
<dbReference type="InterPro" id="IPR016181">
    <property type="entry name" value="Acyl_CoA_acyltransferase"/>
</dbReference>
<dbReference type="Gene3D" id="3.40.630.30">
    <property type="match status" value="2"/>
</dbReference>
<dbReference type="Proteomes" id="UP000273119">
    <property type="component" value="Unassembled WGS sequence"/>
</dbReference>
<dbReference type="RefSeq" id="WP_121484374.1">
    <property type="nucleotide sequence ID" value="NZ_QQXL01000002.1"/>
</dbReference>
<dbReference type="InterPro" id="IPR041380">
    <property type="entry name" value="Acetyltransf_17"/>
</dbReference>
<protein>
    <submittedName>
        <fullName evidence="3">GNAT family N-acetyltransferase</fullName>
    </submittedName>
</protein>
<evidence type="ECO:0000259" key="2">
    <source>
        <dbReference type="Pfam" id="PF17668"/>
    </source>
</evidence>
<sequence length="435" mass="46836">MSELRFESFTVQGEPGSADPRGAEFVNAIDYGFLEAVREPEQLLTQLDRFRADGALLSAVYDDEQDPRAVEAARPVATFGEYLGQVCVAEGEVLPSHMITEVTVRGTHRRRGILSRQMRAGLQRAREQNLPLALLTTSEGGIYGRFGFGIAAESATVTVQARGGLGLRPEVAEALKASGLRTFVPSWEAFPGLYLDAFAAFQSVTPGQTGHTQAYRDRAAGSKNPWGVPGQDTDWRPLVVVDEAGAVQGYAISYVKEVHQDQVLHIADLGAVNPLAELALWEALAATDLVESLRWREAPLDFALPAALVNYRDVATERRSDRLWARVLDVAAVFEARGLSQDGALALRVSDRLGLIEGEYLLTREGGETLVKPGPAPSGTATLEVDAETLGSILFGTARVANLVAVGRATAIGATGTELGRLLDTERASRNSYTF</sequence>
<feature type="domain" description="Eis-like acetyltransferase" evidence="2">
    <location>
        <begin position="234"/>
        <end position="318"/>
    </location>
</feature>
<gene>
    <name evidence="3" type="ORF">DWQ67_04365</name>
</gene>
<dbReference type="GO" id="GO:0034069">
    <property type="term" value="F:aminoglycoside N-acetyltransferase activity"/>
    <property type="evidence" value="ECO:0007669"/>
    <property type="project" value="TreeGrafter"/>
</dbReference>
<dbReference type="SUPFAM" id="SSF55718">
    <property type="entry name" value="SCP-like"/>
    <property type="match status" value="1"/>
</dbReference>
<dbReference type="AlphaFoldDB" id="A0A496PKM8"/>
<dbReference type="Pfam" id="PF17668">
    <property type="entry name" value="Acetyltransf_17"/>
    <property type="match status" value="1"/>
</dbReference>
<comment type="caution">
    <text evidence="3">The sequence shown here is derived from an EMBL/GenBank/DDBJ whole genome shotgun (WGS) entry which is preliminary data.</text>
</comment>
<proteinExistence type="predicted"/>
<evidence type="ECO:0000313" key="4">
    <source>
        <dbReference type="Proteomes" id="UP000273119"/>
    </source>
</evidence>
<dbReference type="EMBL" id="QQXL01000002">
    <property type="protein sequence ID" value="RKW71038.1"/>
    <property type="molecule type" value="Genomic_DNA"/>
</dbReference>
<reference evidence="3 4" key="1">
    <citation type="submission" date="2018-07" db="EMBL/GenBank/DDBJ databases">
        <title>Arthrobacter sp. nov., isolated from raw cow's milk with high bacterial count.</title>
        <authorList>
            <person name="Hahne J."/>
            <person name="Isele D."/>
            <person name="Lipski A."/>
        </authorList>
    </citation>
    <scope>NUCLEOTIDE SEQUENCE [LARGE SCALE GENOMIC DNA]</scope>
    <source>
        <strain evidence="3 4">JZ R-183</strain>
    </source>
</reference>
<dbReference type="InterPro" id="IPR051554">
    <property type="entry name" value="Acetyltransferase_Eis"/>
</dbReference>
<dbReference type="PANTHER" id="PTHR37817:SF1">
    <property type="entry name" value="N-ACETYLTRANSFERASE EIS"/>
    <property type="match status" value="1"/>
</dbReference>
<feature type="domain" description="Enhanced intracellular survival protein" evidence="1">
    <location>
        <begin position="330"/>
        <end position="423"/>
    </location>
</feature>
<dbReference type="PANTHER" id="PTHR37817">
    <property type="entry name" value="N-ACETYLTRANSFERASE EIS"/>
    <property type="match status" value="1"/>
</dbReference>
<dbReference type="SUPFAM" id="SSF55729">
    <property type="entry name" value="Acyl-CoA N-acyltransferases (Nat)"/>
    <property type="match status" value="1"/>
</dbReference>
<dbReference type="InterPro" id="IPR025559">
    <property type="entry name" value="Eis_dom"/>
</dbReference>
<keyword evidence="3" id="KW-0808">Transferase</keyword>
<name>A0A496PKM8_9MICC</name>